<evidence type="ECO:0000256" key="1">
    <source>
        <dbReference type="ARBA" id="ARBA00006622"/>
    </source>
</evidence>
<evidence type="ECO:0000313" key="7">
    <source>
        <dbReference type="EMBL" id="MCP8967796.1"/>
    </source>
</evidence>
<dbReference type="PANTHER" id="PTHR12918">
    <property type="entry name" value="CYSTEINE DIOXYGENASE"/>
    <property type="match status" value="1"/>
</dbReference>
<sequence length="184" mass="21468">MYVQRVEQVLRDLRSPSREDLRQALLRLHTTREDLAPFLQVTKEKPYYRKLLYKTDEVELLVMNWSDLACAPHDHGSSYGWVQIVDGNSLHTIYKAEENLLPVPLFTEIQRKGRMFFAPVRGIHQMQDDGDGRLLTLHLYAPPITGMKVYDLEACAACVVSDDCGAWWPEEQRQKVRDIQLRRK</sequence>
<dbReference type="AlphaFoldDB" id="A0AA42BNX0"/>
<keyword evidence="2 6" id="KW-0479">Metal-binding</keyword>
<keyword evidence="3 7" id="KW-0223">Dioxygenase</keyword>
<feature type="binding site" evidence="6">
    <location>
        <position position="73"/>
    </location>
    <ligand>
        <name>Fe cation</name>
        <dbReference type="ChEBI" id="CHEBI:24875"/>
        <note>catalytic</note>
    </ligand>
</feature>
<keyword evidence="8" id="KW-1185">Reference proteome</keyword>
<evidence type="ECO:0000313" key="8">
    <source>
        <dbReference type="Proteomes" id="UP001156102"/>
    </source>
</evidence>
<protein>
    <submittedName>
        <fullName evidence="7">Cysteine dioxygenase family protein</fullName>
    </submittedName>
</protein>
<evidence type="ECO:0000256" key="4">
    <source>
        <dbReference type="ARBA" id="ARBA00023002"/>
    </source>
</evidence>
<dbReference type="Gene3D" id="2.60.120.10">
    <property type="entry name" value="Jelly Rolls"/>
    <property type="match status" value="1"/>
</dbReference>
<name>A0AA42BNX0_9BACI</name>
<dbReference type="InterPro" id="IPR014710">
    <property type="entry name" value="RmlC-like_jellyroll"/>
</dbReference>
<comment type="similarity">
    <text evidence="1">Belongs to the cysteine dioxygenase family.</text>
</comment>
<accession>A0AA42BNX0</accession>
<dbReference type="RefSeq" id="WP_254757711.1">
    <property type="nucleotide sequence ID" value="NZ_JANCLT010000002.1"/>
</dbReference>
<dbReference type="InterPro" id="IPR010300">
    <property type="entry name" value="CDO_1"/>
</dbReference>
<dbReference type="GO" id="GO:0016702">
    <property type="term" value="F:oxidoreductase activity, acting on single donors with incorporation of molecular oxygen, incorporation of two atoms of oxygen"/>
    <property type="evidence" value="ECO:0007669"/>
    <property type="project" value="InterPro"/>
</dbReference>
<gene>
    <name evidence="7" type="ORF">NK662_04495</name>
</gene>
<dbReference type="GO" id="GO:0008198">
    <property type="term" value="F:ferrous iron binding"/>
    <property type="evidence" value="ECO:0007669"/>
    <property type="project" value="TreeGrafter"/>
</dbReference>
<evidence type="ECO:0000256" key="3">
    <source>
        <dbReference type="ARBA" id="ARBA00022964"/>
    </source>
</evidence>
<evidence type="ECO:0000256" key="6">
    <source>
        <dbReference type="PIRSR" id="PIRSR610300-51"/>
    </source>
</evidence>
<dbReference type="SUPFAM" id="SSF51182">
    <property type="entry name" value="RmlC-like cupins"/>
    <property type="match status" value="1"/>
</dbReference>
<evidence type="ECO:0000256" key="5">
    <source>
        <dbReference type="ARBA" id="ARBA00023004"/>
    </source>
</evidence>
<feature type="binding site" evidence="6">
    <location>
        <position position="75"/>
    </location>
    <ligand>
        <name>Fe cation</name>
        <dbReference type="ChEBI" id="CHEBI:24875"/>
        <note>catalytic</note>
    </ligand>
</feature>
<keyword evidence="5 6" id="KW-0408">Iron</keyword>
<dbReference type="Pfam" id="PF05995">
    <property type="entry name" value="CDO_I"/>
    <property type="match status" value="1"/>
</dbReference>
<dbReference type="EMBL" id="JANCLT010000002">
    <property type="protein sequence ID" value="MCP8967796.1"/>
    <property type="molecule type" value="Genomic_DNA"/>
</dbReference>
<keyword evidence="4" id="KW-0560">Oxidoreductase</keyword>
<dbReference type="Proteomes" id="UP001156102">
    <property type="component" value="Unassembled WGS sequence"/>
</dbReference>
<organism evidence="7 8">
    <name type="scientific">Ectobacillus ponti</name>
    <dbReference type="NCBI Taxonomy" id="2961894"/>
    <lineage>
        <taxon>Bacteria</taxon>
        <taxon>Bacillati</taxon>
        <taxon>Bacillota</taxon>
        <taxon>Bacilli</taxon>
        <taxon>Bacillales</taxon>
        <taxon>Bacillaceae</taxon>
        <taxon>Ectobacillus</taxon>
    </lineage>
</organism>
<proteinExistence type="inferred from homology"/>
<dbReference type="InterPro" id="IPR011051">
    <property type="entry name" value="RmlC_Cupin_sf"/>
</dbReference>
<dbReference type="CDD" id="cd10548">
    <property type="entry name" value="cupin_CDO"/>
    <property type="match status" value="1"/>
</dbReference>
<feature type="binding site" evidence="6">
    <location>
        <position position="124"/>
    </location>
    <ligand>
        <name>Fe cation</name>
        <dbReference type="ChEBI" id="CHEBI:24875"/>
        <note>catalytic</note>
    </ligand>
</feature>
<evidence type="ECO:0000256" key="2">
    <source>
        <dbReference type="ARBA" id="ARBA00022723"/>
    </source>
</evidence>
<dbReference type="PANTHER" id="PTHR12918:SF1">
    <property type="entry name" value="CYSTEINE DIOXYGENASE TYPE 1"/>
    <property type="match status" value="1"/>
</dbReference>
<reference evidence="7" key="1">
    <citation type="submission" date="2022-07" db="EMBL/GenBank/DDBJ databases">
        <authorList>
            <person name="Li W.-J."/>
            <person name="Deng Q.-Q."/>
        </authorList>
    </citation>
    <scope>NUCLEOTIDE SEQUENCE</scope>
    <source>
        <strain evidence="7">SYSU M60031</strain>
    </source>
</reference>
<comment type="caution">
    <text evidence="7">The sequence shown here is derived from an EMBL/GenBank/DDBJ whole genome shotgun (WGS) entry which is preliminary data.</text>
</comment>